<evidence type="ECO:0000256" key="3">
    <source>
        <dbReference type="ARBA" id="ARBA00022692"/>
    </source>
</evidence>
<comment type="subcellular location">
    <subcellularLocation>
        <location evidence="1">Mitochondrion inner membrane</location>
    </subcellularLocation>
</comment>
<feature type="compositionally biased region" description="Basic and acidic residues" evidence="9">
    <location>
        <begin position="205"/>
        <end position="228"/>
    </location>
</feature>
<evidence type="ECO:0000256" key="7">
    <source>
        <dbReference type="ARBA" id="ARBA00023136"/>
    </source>
</evidence>
<dbReference type="GO" id="GO:0042407">
    <property type="term" value="P:cristae formation"/>
    <property type="evidence" value="ECO:0007669"/>
    <property type="project" value="TreeGrafter"/>
</dbReference>
<reference evidence="10" key="1">
    <citation type="submission" date="2021-08" db="EMBL/GenBank/DDBJ databases">
        <title>WGS assembly of Ceratopteris richardii.</title>
        <authorList>
            <person name="Marchant D.B."/>
            <person name="Chen G."/>
            <person name="Jenkins J."/>
            <person name="Shu S."/>
            <person name="Leebens-Mack J."/>
            <person name="Grimwood J."/>
            <person name="Schmutz J."/>
            <person name="Soltis P."/>
            <person name="Soltis D."/>
            <person name="Chen Z.-H."/>
        </authorList>
    </citation>
    <scope>NUCLEOTIDE SEQUENCE</scope>
    <source>
        <strain evidence="10">Whitten #5841</strain>
        <tissue evidence="10">Leaf</tissue>
    </source>
</reference>
<keyword evidence="6" id="KW-0496">Mitochondrion</keyword>
<dbReference type="Proteomes" id="UP000825935">
    <property type="component" value="Chromosome 19"/>
</dbReference>
<evidence type="ECO:0000256" key="9">
    <source>
        <dbReference type="SAM" id="MobiDB-lite"/>
    </source>
</evidence>
<comment type="similarity">
    <text evidence="2">Belongs to the MICOS complex subunit Mic60 family.</text>
</comment>
<feature type="region of interest" description="Disordered" evidence="9">
    <location>
        <begin position="189"/>
        <end position="313"/>
    </location>
</feature>
<dbReference type="EMBL" id="CM035424">
    <property type="protein sequence ID" value="KAH7351633.1"/>
    <property type="molecule type" value="Genomic_DNA"/>
</dbReference>
<feature type="compositionally biased region" description="Basic and acidic residues" evidence="9">
    <location>
        <begin position="235"/>
        <end position="261"/>
    </location>
</feature>
<feature type="region of interest" description="Disordered" evidence="9">
    <location>
        <begin position="330"/>
        <end position="354"/>
    </location>
</feature>
<keyword evidence="8" id="KW-0175">Coiled coil</keyword>
<keyword evidence="11" id="KW-1185">Reference proteome</keyword>
<feature type="coiled-coil region" evidence="8">
    <location>
        <begin position="386"/>
        <end position="475"/>
    </location>
</feature>
<evidence type="ECO:0000256" key="2">
    <source>
        <dbReference type="ARBA" id="ARBA00010877"/>
    </source>
</evidence>
<sequence>MAYRQLSSLARRVRKPLFSSSPAIYCVPRNYVAAQRIITEDLYINKLQNRLFSGTSFQKKGSGKVANTPQKSAHSEGQSSASQAPINKESLAQSGPGTSNSQQQSWLKYLLAATLVLGLVTFFPWDLLQDYYVGKKEQPSVPHEDLKQINAEEELNNHITDDLKHPSLVQKEESLNLVIEPKNENLDENTLRKGTIDGLENSNKSVDRAEGELMSDTKDQEATQRTEKISLLASEEQKESDRGLKDKVSQLSVHSKDEESRNVSAENLPGGYAGNKPSTSGKADEKLNVPQEQKDGSVNTKEPEFIHSESVSVSNRPSLLEAYYLNQRITQGNEQHTEKKNDSSPDVPRDTEEYERVKETDFVNRVHTESAPNIVDVLELVHAAERRQAELDAQVHEEANKKLKQAFQKELKNAQAREAMYADEVNNLAREIMLEKEKAASALELERKMAEEKLLEELRHKEEEADLKLKKAELLSKSEIAAAVAEEKLTYMKDVRNVKQELEALHMILSTQSEDFHQSHTVHKLAVGAFALEDAMKRGGPLNKEITLISSSYGDSGSDPLLDAVISCLPEAAIKRGTLTPSQLSQKFEDLKSEVLELSLIPSTGGGLISHVAAKLVSAMKVKESGRHSGGIAAAVSKVQCYLAEGKLSDAAEVLENGVQGTKAEVVVADWVKSARDRAVMEQMLLLLQAHATATASSLA</sequence>
<dbReference type="InterPro" id="IPR019133">
    <property type="entry name" value="MIC60"/>
</dbReference>
<feature type="region of interest" description="Disordered" evidence="9">
    <location>
        <begin position="57"/>
        <end position="99"/>
    </location>
</feature>
<evidence type="ECO:0000256" key="8">
    <source>
        <dbReference type="SAM" id="Coils"/>
    </source>
</evidence>
<name>A0A8T2SLB8_CERRI</name>
<proteinExistence type="inferred from homology"/>
<evidence type="ECO:0000256" key="1">
    <source>
        <dbReference type="ARBA" id="ARBA00004273"/>
    </source>
</evidence>
<dbReference type="PANTHER" id="PTHR15415:SF7">
    <property type="entry name" value="MICOS COMPLEX SUBUNIT MIC60"/>
    <property type="match status" value="1"/>
</dbReference>
<evidence type="ECO:0000256" key="4">
    <source>
        <dbReference type="ARBA" id="ARBA00022792"/>
    </source>
</evidence>
<comment type="caution">
    <text evidence="10">The sequence shown here is derived from an EMBL/GenBank/DDBJ whole genome shotgun (WGS) entry which is preliminary data.</text>
</comment>
<gene>
    <name evidence="10" type="ORF">KP509_19G007000</name>
</gene>
<evidence type="ECO:0000313" key="10">
    <source>
        <dbReference type="EMBL" id="KAH7351633.1"/>
    </source>
</evidence>
<feature type="compositionally biased region" description="Basic and acidic residues" evidence="9">
    <location>
        <begin position="335"/>
        <end position="354"/>
    </location>
</feature>
<dbReference type="AlphaFoldDB" id="A0A8T2SLB8"/>
<dbReference type="PANTHER" id="PTHR15415">
    <property type="entry name" value="MITOFILIN"/>
    <property type="match status" value="1"/>
</dbReference>
<keyword evidence="3" id="KW-0812">Transmembrane</keyword>
<protein>
    <submittedName>
        <fullName evidence="10">Uncharacterized protein</fullName>
    </submittedName>
</protein>
<feature type="compositionally biased region" description="Basic and acidic residues" evidence="9">
    <location>
        <begin position="282"/>
        <end position="307"/>
    </location>
</feature>
<organism evidence="10 11">
    <name type="scientific">Ceratopteris richardii</name>
    <name type="common">Triangle waterfern</name>
    <dbReference type="NCBI Taxonomy" id="49495"/>
    <lineage>
        <taxon>Eukaryota</taxon>
        <taxon>Viridiplantae</taxon>
        <taxon>Streptophyta</taxon>
        <taxon>Embryophyta</taxon>
        <taxon>Tracheophyta</taxon>
        <taxon>Polypodiopsida</taxon>
        <taxon>Polypodiidae</taxon>
        <taxon>Polypodiales</taxon>
        <taxon>Pteridineae</taxon>
        <taxon>Pteridaceae</taxon>
        <taxon>Parkerioideae</taxon>
        <taxon>Ceratopteris</taxon>
    </lineage>
</organism>
<evidence type="ECO:0000256" key="5">
    <source>
        <dbReference type="ARBA" id="ARBA00022989"/>
    </source>
</evidence>
<dbReference type="OrthoDB" id="10261039at2759"/>
<evidence type="ECO:0000256" key="6">
    <source>
        <dbReference type="ARBA" id="ARBA00023128"/>
    </source>
</evidence>
<dbReference type="GO" id="GO:0061617">
    <property type="term" value="C:MICOS complex"/>
    <property type="evidence" value="ECO:0007669"/>
    <property type="project" value="TreeGrafter"/>
</dbReference>
<accession>A0A8T2SLB8</accession>
<keyword evidence="5" id="KW-1133">Transmembrane helix</keyword>
<dbReference type="Pfam" id="PF09731">
    <property type="entry name" value="Mitofilin"/>
    <property type="match status" value="1"/>
</dbReference>
<evidence type="ECO:0000313" key="11">
    <source>
        <dbReference type="Proteomes" id="UP000825935"/>
    </source>
</evidence>
<keyword evidence="4" id="KW-0999">Mitochondrion inner membrane</keyword>
<keyword evidence="7" id="KW-0472">Membrane</keyword>